<gene>
    <name evidence="4" type="ORF">GCM10010170_077710</name>
</gene>
<feature type="domain" description="Tyr recombinase" evidence="3">
    <location>
        <begin position="402"/>
        <end position="628"/>
    </location>
</feature>
<dbReference type="EMBL" id="BAAARV010000075">
    <property type="protein sequence ID" value="GAA2374561.1"/>
    <property type="molecule type" value="Genomic_DNA"/>
</dbReference>
<comment type="caution">
    <text evidence="4">The sequence shown here is derived from an EMBL/GenBank/DDBJ whole genome shotgun (WGS) entry which is preliminary data.</text>
</comment>
<evidence type="ECO:0000313" key="5">
    <source>
        <dbReference type="Proteomes" id="UP001501444"/>
    </source>
</evidence>
<dbReference type="PROSITE" id="PS51898">
    <property type="entry name" value="TYR_RECOMBINASE"/>
    <property type="match status" value="1"/>
</dbReference>
<reference evidence="5" key="1">
    <citation type="journal article" date="2019" name="Int. J. Syst. Evol. Microbiol.">
        <title>The Global Catalogue of Microorganisms (GCM) 10K type strain sequencing project: providing services to taxonomists for standard genome sequencing and annotation.</title>
        <authorList>
            <consortium name="The Broad Institute Genomics Platform"/>
            <consortium name="The Broad Institute Genome Sequencing Center for Infectious Disease"/>
            <person name="Wu L."/>
            <person name="Ma J."/>
        </authorList>
    </citation>
    <scope>NUCLEOTIDE SEQUENCE [LARGE SCALE GENOMIC DNA]</scope>
    <source>
        <strain evidence="5">JCM 3272</strain>
    </source>
</reference>
<accession>A0ABP5UCP8</accession>
<evidence type="ECO:0000256" key="2">
    <source>
        <dbReference type="SAM" id="MobiDB-lite"/>
    </source>
</evidence>
<evidence type="ECO:0000256" key="1">
    <source>
        <dbReference type="ARBA" id="ARBA00023172"/>
    </source>
</evidence>
<keyword evidence="1" id="KW-0233">DNA recombination</keyword>
<protein>
    <submittedName>
        <fullName evidence="4">Tyrosine-type recombinase/integrase</fullName>
    </submittedName>
</protein>
<dbReference type="InterPro" id="IPR002104">
    <property type="entry name" value="Integrase_catalytic"/>
</dbReference>
<dbReference type="Pfam" id="PF00589">
    <property type="entry name" value="Phage_integrase"/>
    <property type="match status" value="1"/>
</dbReference>
<dbReference type="InterPro" id="IPR013762">
    <property type="entry name" value="Integrase-like_cat_sf"/>
</dbReference>
<dbReference type="Gene3D" id="1.10.443.10">
    <property type="entry name" value="Intergrase catalytic core"/>
    <property type="match status" value="1"/>
</dbReference>
<dbReference type="CDD" id="cd00397">
    <property type="entry name" value="DNA_BRE_C"/>
    <property type="match status" value="1"/>
</dbReference>
<organism evidence="4 5">
    <name type="scientific">Dactylosporangium salmoneum</name>
    <dbReference type="NCBI Taxonomy" id="53361"/>
    <lineage>
        <taxon>Bacteria</taxon>
        <taxon>Bacillati</taxon>
        <taxon>Actinomycetota</taxon>
        <taxon>Actinomycetes</taxon>
        <taxon>Micromonosporales</taxon>
        <taxon>Micromonosporaceae</taxon>
        <taxon>Dactylosporangium</taxon>
    </lineage>
</organism>
<feature type="region of interest" description="Disordered" evidence="2">
    <location>
        <begin position="743"/>
        <end position="781"/>
    </location>
</feature>
<dbReference type="RefSeq" id="WP_344617628.1">
    <property type="nucleotide sequence ID" value="NZ_BAAARV010000075.1"/>
</dbReference>
<dbReference type="Proteomes" id="UP001501444">
    <property type="component" value="Unassembled WGS sequence"/>
</dbReference>
<dbReference type="SUPFAM" id="SSF56349">
    <property type="entry name" value="DNA breaking-rejoining enzymes"/>
    <property type="match status" value="1"/>
</dbReference>
<evidence type="ECO:0000313" key="4">
    <source>
        <dbReference type="EMBL" id="GAA2374561.1"/>
    </source>
</evidence>
<sequence>MSAAMLQPSPTGPSRWLPPVTRPRLRVVVRAEEAAAITTLGLATLRRLKTGDPAAPGWPVIARLVRPLEAVNAGLDSPPTPHRRRAMLDVVALLLTRCAQPDAGSYWDWTAEQWEAMLGRTVAEFRAGAPAWVGDEVRPYLAAHAFLLGGFTGFHRLGSFQRLVLCWRIFGRGRVDGELGQLRRVLGGWGYQLGRADDPLLPLTVAQLMLANRSPHLQDMTTDLFDRVREQRLLDGVRLNTVHAVQRAVAELGFCAAPLGRTGQHARASGGAEAWQQAADRWYDTSTLTRRVRGSVRANLLKVGRWLAAEHPEVADPAAWTRQTCATWIAALDRMRVGDFVQRTAGLTDRLGQPLTAATKAGQISAMRRFFGDCQEWEWLPRRFDPQRALAVPRSIAALLGPNPRVIADDIWAKLLWAGLNLTTGDLPTTQSGPYYPFELVRAVTLTCLFSGQRSDEIARLRVGCIRWQHHGTPITGDSTTVLASDAVCLLDVPTHKTGTAFTKPVDPILGHAIEAWQAIRPAQPPFTDRRTGDSVDLLFAARASRVSTAYINNTVIPMLCGKGGVPAADVRGAITSHRARSIIASQLYNAKEPMTLFELQAWLGHRSPQSTQYYTKISPTTLTRAYQDAGYFARNVRTIEVLVDRDAVASGATTNGEPWQHYDLGHGYCSYTFFEQCQHRMACARCDFYAPKTSSSAQLLEAKTGLQRMLIGVPLTDDERAAVDNDQAAIDRLLQRLADVATPAGPTPNQLRAEPGRQLPLTVLPPTPAPNESAAPIDKF</sequence>
<dbReference type="InterPro" id="IPR011010">
    <property type="entry name" value="DNA_brk_join_enz"/>
</dbReference>
<name>A0ABP5UCP8_9ACTN</name>
<proteinExistence type="predicted"/>
<evidence type="ECO:0000259" key="3">
    <source>
        <dbReference type="PROSITE" id="PS51898"/>
    </source>
</evidence>
<keyword evidence="5" id="KW-1185">Reference proteome</keyword>